<feature type="transmembrane region" description="Helical" evidence="11">
    <location>
        <begin position="422"/>
        <end position="440"/>
    </location>
</feature>
<name>C0GBI6_9HYPH</name>
<comment type="subunit">
    <text evidence="3 12">The complex is composed of two ATP-binding proteins (UgpC), two transmembrane proteins (UgpA and UgpE) and a solute-binding protein (UgpB).</text>
</comment>
<feature type="transmembrane region" description="Helical" evidence="11">
    <location>
        <begin position="159"/>
        <end position="176"/>
    </location>
</feature>
<evidence type="ECO:0000313" key="15">
    <source>
        <dbReference type="Proteomes" id="UP000003678"/>
    </source>
</evidence>
<keyword evidence="9 11" id="KW-0472">Membrane</keyword>
<keyword evidence="7 11" id="KW-0812">Transmembrane</keyword>
<dbReference type="GO" id="GO:0055085">
    <property type="term" value="P:transmembrane transport"/>
    <property type="evidence" value="ECO:0007669"/>
    <property type="project" value="InterPro"/>
</dbReference>
<evidence type="ECO:0000256" key="6">
    <source>
        <dbReference type="ARBA" id="ARBA00022475"/>
    </source>
</evidence>
<comment type="subcellular location">
    <subcellularLocation>
        <location evidence="12">Cell inner membrane</location>
        <topology evidence="12">Multi-pass membrane protein</topology>
    </subcellularLocation>
    <subcellularLocation>
        <location evidence="1 11">Cell membrane</location>
        <topology evidence="1 11">Multi-pass membrane protein</topology>
    </subcellularLocation>
</comment>
<dbReference type="Gene3D" id="1.10.3720.10">
    <property type="entry name" value="MetI-like"/>
    <property type="match status" value="2"/>
</dbReference>
<comment type="similarity">
    <text evidence="2 11">Belongs to the binding-protein-dependent transport system permease family.</text>
</comment>
<comment type="function">
    <text evidence="10 12">Part of the ABC transporter complex UgpBAEC involved in sn-glycerol-3-phosphate (G3P) import. Probably responsible for the translocation of the substrate across the membrane.</text>
</comment>
<feature type="domain" description="ABC transmembrane type-1" evidence="13">
    <location>
        <begin position="77"/>
        <end position="342"/>
    </location>
</feature>
<evidence type="ECO:0000256" key="10">
    <source>
        <dbReference type="ARBA" id="ARBA00037054"/>
    </source>
</evidence>
<dbReference type="AlphaFoldDB" id="C0GBI6"/>
<keyword evidence="5 11" id="KW-0813">Transport</keyword>
<evidence type="ECO:0000313" key="14">
    <source>
        <dbReference type="EMBL" id="EEH12687.1"/>
    </source>
</evidence>
<comment type="caution">
    <text evidence="12">Lacks conserved residue(s) required for the propagation of feature annotation.</text>
</comment>
<evidence type="ECO:0000256" key="5">
    <source>
        <dbReference type="ARBA" id="ARBA00022448"/>
    </source>
</evidence>
<evidence type="ECO:0000256" key="9">
    <source>
        <dbReference type="ARBA" id="ARBA00023136"/>
    </source>
</evidence>
<keyword evidence="6 12" id="KW-1003">Cell membrane</keyword>
<dbReference type="CDD" id="cd06261">
    <property type="entry name" value="TM_PBP2"/>
    <property type="match status" value="2"/>
</dbReference>
<feature type="transmembrane region" description="Helical" evidence="11">
    <location>
        <begin position="319"/>
        <end position="338"/>
    </location>
</feature>
<dbReference type="NCBIfam" id="NF008210">
    <property type="entry name" value="PRK10973.1"/>
    <property type="match status" value="1"/>
</dbReference>
<feature type="transmembrane region" description="Helical" evidence="11">
    <location>
        <begin position="183"/>
        <end position="203"/>
    </location>
</feature>
<feature type="transmembrane region" description="Helical" evidence="11">
    <location>
        <begin position="460"/>
        <end position="480"/>
    </location>
</feature>
<evidence type="ECO:0000256" key="7">
    <source>
        <dbReference type="ARBA" id="ARBA00022692"/>
    </source>
</evidence>
<keyword evidence="8 11" id="KW-1133">Transmembrane helix</keyword>
<protein>
    <recommendedName>
        <fullName evidence="4 12">sn-glycerol-3-phosphate transport system permease protein UgpE</fullName>
    </recommendedName>
</protein>
<evidence type="ECO:0000259" key="13">
    <source>
        <dbReference type="PROSITE" id="PS50928"/>
    </source>
</evidence>
<comment type="caution">
    <text evidence="14">The sequence shown here is derived from an EMBL/GenBank/DDBJ whole genome shotgun (WGS) entry which is preliminary data.</text>
</comment>
<dbReference type="PANTHER" id="PTHR43744:SF8">
    <property type="entry name" value="SN-GLYCEROL-3-PHOSPHATE TRANSPORT SYSTEM PERMEASE PROTEIN UGPE"/>
    <property type="match status" value="1"/>
</dbReference>
<dbReference type="Proteomes" id="UP000003678">
    <property type="component" value="Unassembled WGS sequence"/>
</dbReference>
<evidence type="ECO:0000256" key="4">
    <source>
        <dbReference type="ARBA" id="ARBA00020515"/>
    </source>
</evidence>
<reference evidence="14 15" key="1">
    <citation type="submission" date="2009-03" db="EMBL/GenBank/DDBJ databases">
        <authorList>
            <person name="Setubal J.C."/>
            <person name="Boyle S."/>
            <person name="Crasta O.R."/>
            <person name="Gillespie J.J."/>
            <person name="Kenyon R.W."/>
            <person name="Lu J."/>
            <person name="Mane S."/>
            <person name="Nagrani S."/>
            <person name="Shallom J.M."/>
            <person name="Shallom S."/>
            <person name="Shukla M."/>
            <person name="Snyder E.E."/>
            <person name="Sobral B.W."/>
            <person name="Wattam A.R."/>
            <person name="Will R."/>
            <person name="Williams K."/>
            <person name="Yoo H."/>
            <person name="Bruce D.H."/>
            <person name="Detter C."/>
            <person name="Munk C."/>
            <person name="Brettin T.S."/>
            <person name="Ficht T."/>
        </authorList>
    </citation>
    <scope>NUCLEOTIDE SEQUENCE [LARGE SCALE GENOMIC DNA]</scope>
    <source>
        <strain evidence="14 15">Cudo</strain>
    </source>
</reference>
<dbReference type="InterPro" id="IPR000515">
    <property type="entry name" value="MetI-like"/>
</dbReference>
<dbReference type="GO" id="GO:0005886">
    <property type="term" value="C:plasma membrane"/>
    <property type="evidence" value="ECO:0007669"/>
    <property type="project" value="UniProtKB-SubCell"/>
</dbReference>
<dbReference type="Pfam" id="PF00528">
    <property type="entry name" value="BPD_transp_1"/>
    <property type="match status" value="2"/>
</dbReference>
<dbReference type="PROSITE" id="PS50928">
    <property type="entry name" value="ABC_TM1"/>
    <property type="match status" value="2"/>
</dbReference>
<gene>
    <name evidence="12" type="primary">ugpE</name>
    <name evidence="14" type="ORF">BCETI_7000108</name>
</gene>
<dbReference type="InterPro" id="IPR035906">
    <property type="entry name" value="MetI-like_sf"/>
</dbReference>
<feature type="transmembrane region" description="Helical" evidence="11">
    <location>
        <begin position="21"/>
        <end position="42"/>
    </location>
</feature>
<dbReference type="SUPFAM" id="SSF161098">
    <property type="entry name" value="MetI-like"/>
    <property type="match status" value="2"/>
</dbReference>
<feature type="transmembrane region" description="Helical" evidence="11">
    <location>
        <begin position="85"/>
        <end position="106"/>
    </location>
</feature>
<sequence>MATLLLTRKLPVQKVTFPNKILPYFLLAPQIVLTVVFFFWPASQAIYQSFMREDAFGLKSTFVELANFTAVLSDPNYLHSVQVTVVFNVLTALLAMGVALLLATAADRVIRGQTFYRTLLIWPYAVAPAVAGMLWLFMFNPAMGTFAYILRRNGIAWDPLLDGNQAMGLVVVAAAWKQISYNFLFFVAGLQAIPKSLIEAAAIDGARGARRFWTIVFPLLAPTSFFLLVVNTVYAFFDTFGIIHAVTGGGPAKATETLVYKVYNDGFVNLNLGSSSAQSGYSDGNRHCLDGIPVPLRREARALFMSEATMIEQRPVSNLIGHLILILGIIIVAFPIYYTFVASSMTSTQIIRPPISLLPGDHLVENYREAIFGGVERVVGVSLERLLWNSFVVAMAIAVGKIIISFMSAFAIVFFRFPMRMFFFWMIFITLMLPVEVRILPTYKVIVDLGMIDTYAGLTLPLMASATATFLFRQFFLTIPGELVEAARIDNAGPFRFMRDILLPLSKTNIAALFVILFIYGWTQYLWPLLVTNDAKMNTIIIGLRRMVDWADASTPWNYVMVTAILAIIPPILVVVLMQRWFVKGLVETEK</sequence>
<accession>C0GBI6</accession>
<evidence type="ECO:0000256" key="1">
    <source>
        <dbReference type="ARBA" id="ARBA00004651"/>
    </source>
</evidence>
<keyword evidence="12" id="KW-0997">Cell inner membrane</keyword>
<dbReference type="PANTHER" id="PTHR43744">
    <property type="entry name" value="ABC TRANSPORTER PERMEASE PROTEIN MG189-RELATED-RELATED"/>
    <property type="match status" value="1"/>
</dbReference>
<feature type="domain" description="ABC transmembrane type-1" evidence="13">
    <location>
        <begin position="387"/>
        <end position="578"/>
    </location>
</feature>
<feature type="transmembrane region" description="Helical" evidence="11">
    <location>
        <begin position="501"/>
        <end position="522"/>
    </location>
</feature>
<feature type="transmembrane region" description="Helical" evidence="11">
    <location>
        <begin position="215"/>
        <end position="237"/>
    </location>
</feature>
<evidence type="ECO:0000256" key="3">
    <source>
        <dbReference type="ARBA" id="ARBA00011557"/>
    </source>
</evidence>
<feature type="transmembrane region" description="Helical" evidence="11">
    <location>
        <begin position="118"/>
        <end position="139"/>
    </location>
</feature>
<organism evidence="14 15">
    <name type="scientific">Brucella ceti str. Cudo</name>
    <dbReference type="NCBI Taxonomy" id="595497"/>
    <lineage>
        <taxon>Bacteria</taxon>
        <taxon>Pseudomonadati</taxon>
        <taxon>Pseudomonadota</taxon>
        <taxon>Alphaproteobacteria</taxon>
        <taxon>Hyphomicrobiales</taxon>
        <taxon>Brucellaceae</taxon>
        <taxon>Brucella/Ochrobactrum group</taxon>
        <taxon>Brucella</taxon>
    </lineage>
</organism>
<feature type="transmembrane region" description="Helical" evidence="11">
    <location>
        <begin position="391"/>
        <end position="415"/>
    </location>
</feature>
<dbReference type="EMBL" id="ACJD01000007">
    <property type="protein sequence ID" value="EEH12687.1"/>
    <property type="molecule type" value="Genomic_DNA"/>
</dbReference>
<feature type="transmembrane region" description="Helical" evidence="11">
    <location>
        <begin position="557"/>
        <end position="578"/>
    </location>
</feature>
<evidence type="ECO:0000256" key="8">
    <source>
        <dbReference type="ARBA" id="ARBA00022989"/>
    </source>
</evidence>
<evidence type="ECO:0000256" key="2">
    <source>
        <dbReference type="ARBA" id="ARBA00009306"/>
    </source>
</evidence>
<evidence type="ECO:0000256" key="11">
    <source>
        <dbReference type="RuleBase" id="RU363032"/>
    </source>
</evidence>
<proteinExistence type="inferred from homology"/>
<evidence type="ECO:0000256" key="12">
    <source>
        <dbReference type="RuleBase" id="RU363056"/>
    </source>
</evidence>